<name>A0ABX8RWS6_NOCIO</name>
<organism evidence="1 2">
    <name type="scientific">Nocardia iowensis</name>
    <dbReference type="NCBI Taxonomy" id="204891"/>
    <lineage>
        <taxon>Bacteria</taxon>
        <taxon>Bacillati</taxon>
        <taxon>Actinomycetota</taxon>
        <taxon>Actinomycetes</taxon>
        <taxon>Mycobacteriales</taxon>
        <taxon>Nocardiaceae</taxon>
        <taxon>Nocardia</taxon>
    </lineage>
</organism>
<protein>
    <recommendedName>
        <fullName evidence="3">Peptidase M1 membrane alanine aminopeptidase domain-containing protein</fullName>
    </recommendedName>
</protein>
<sequence>MLADFTNAPPPTQVGGLRAVPMHIQNLRAVVTLDAATATGSVEATMTYLVGPHAGSPIFDLRQSVRTCLLDGAVLDPAKIAARDVGAGPHSTVRVVGVTQAAGSVHRLTVTYQLATPAADLGGAYPPVLHWSNGRLRWSFGMSDLYAGRYLEAWFPSNLPFDQFPWTLELRLTGTTIAHSLITNGAATVVGVNAWSVQFPAWFTTMSSLLELHPSDALAFRSSTVVLPVSRRSVVVETWKPVGGPENLPALNARIRALLADFENTYGEFLGRRFVCYFHGASGGMEYATAATTSADALDHEVFHSWFARGISPAAQADGWWDEAYTSFHDDGDSRTEPADFTRPPVELCSRRPFQRTTPALSYGEGSRFFLDVAGRVGADRLRALMGELYRARRGTPVSTAEFEAYLVSDSGATDLVDVFHRFVYGFAESTPDAHVEFDTAQGLWTRRSDDLVATHVPPKAGQDNWFHARVRNLETAGPCRHFVVTFAVRATTATPPTYPADFFPAHTATIGFDLAPGRWRTVSARWPAGRVPARGTRVSLLASVHARRSHPASGTHVWEEASIAQRDTAID</sequence>
<gene>
    <name evidence="1" type="ORF">KV110_13715</name>
</gene>
<reference evidence="1 2" key="1">
    <citation type="submission" date="2021-07" db="EMBL/GenBank/DDBJ databases">
        <title>Whole Genome Sequence of Nocardia Iowensis.</title>
        <authorList>
            <person name="Lamm A."/>
            <person name="Collins-Fairclough A.M."/>
            <person name="Bunk B."/>
            <person name="Sproer C."/>
        </authorList>
    </citation>
    <scope>NUCLEOTIDE SEQUENCE [LARGE SCALE GENOMIC DNA]</scope>
    <source>
        <strain evidence="1 2">NRRL 5646</strain>
    </source>
</reference>
<evidence type="ECO:0000313" key="1">
    <source>
        <dbReference type="EMBL" id="QXN94018.1"/>
    </source>
</evidence>
<dbReference type="RefSeq" id="WP_218476425.1">
    <property type="nucleotide sequence ID" value="NZ_BAABJN010000018.1"/>
</dbReference>
<proteinExistence type="predicted"/>
<dbReference type="EMBL" id="CP078145">
    <property type="protein sequence ID" value="QXN94018.1"/>
    <property type="molecule type" value="Genomic_DNA"/>
</dbReference>
<evidence type="ECO:0008006" key="3">
    <source>
        <dbReference type="Google" id="ProtNLM"/>
    </source>
</evidence>
<keyword evidence="2" id="KW-1185">Reference proteome</keyword>
<accession>A0ABX8RWS6</accession>
<dbReference type="Proteomes" id="UP000694257">
    <property type="component" value="Chromosome"/>
</dbReference>
<evidence type="ECO:0000313" key="2">
    <source>
        <dbReference type="Proteomes" id="UP000694257"/>
    </source>
</evidence>